<evidence type="ECO:0000313" key="4">
    <source>
        <dbReference type="Proteomes" id="UP000012073"/>
    </source>
</evidence>
<evidence type="ECO:0000313" key="3">
    <source>
        <dbReference type="EMBL" id="CDF37581.1"/>
    </source>
</evidence>
<keyword evidence="1" id="KW-0378">Hydrolase</keyword>
<protein>
    <submittedName>
        <fullName evidence="3">Nitrilase</fullName>
    </submittedName>
</protein>
<dbReference type="InterPro" id="IPR036526">
    <property type="entry name" value="C-N_Hydrolase_sf"/>
</dbReference>
<dbReference type="PROSITE" id="PS50263">
    <property type="entry name" value="CN_HYDROLASE"/>
    <property type="match status" value="1"/>
</dbReference>
<reference evidence="4" key="1">
    <citation type="journal article" date="2013" name="Proc. Natl. Acad. Sci. U.S.A.">
        <title>Genome structure and metabolic features in the red seaweed Chondrus crispus shed light on evolution of the Archaeplastida.</title>
        <authorList>
            <person name="Collen J."/>
            <person name="Porcel B."/>
            <person name="Carre W."/>
            <person name="Ball S.G."/>
            <person name="Chaparro C."/>
            <person name="Tonon T."/>
            <person name="Barbeyron T."/>
            <person name="Michel G."/>
            <person name="Noel B."/>
            <person name="Valentin K."/>
            <person name="Elias M."/>
            <person name="Artiguenave F."/>
            <person name="Arun A."/>
            <person name="Aury J.M."/>
            <person name="Barbosa-Neto J.F."/>
            <person name="Bothwell J.H."/>
            <person name="Bouget F.Y."/>
            <person name="Brillet L."/>
            <person name="Cabello-Hurtado F."/>
            <person name="Capella-Gutierrez S."/>
            <person name="Charrier B."/>
            <person name="Cladiere L."/>
            <person name="Cock J.M."/>
            <person name="Coelho S.M."/>
            <person name="Colleoni C."/>
            <person name="Czjzek M."/>
            <person name="Da Silva C."/>
            <person name="Delage L."/>
            <person name="Denoeud F."/>
            <person name="Deschamps P."/>
            <person name="Dittami S.M."/>
            <person name="Gabaldon T."/>
            <person name="Gachon C.M."/>
            <person name="Groisillier A."/>
            <person name="Herve C."/>
            <person name="Jabbari K."/>
            <person name="Katinka M."/>
            <person name="Kloareg B."/>
            <person name="Kowalczyk N."/>
            <person name="Labadie K."/>
            <person name="Leblanc C."/>
            <person name="Lopez P.J."/>
            <person name="McLachlan D.H."/>
            <person name="Meslet-Cladiere L."/>
            <person name="Moustafa A."/>
            <person name="Nehr Z."/>
            <person name="Nyvall Collen P."/>
            <person name="Panaud O."/>
            <person name="Partensky F."/>
            <person name="Poulain J."/>
            <person name="Rensing S.A."/>
            <person name="Rousvoal S."/>
            <person name="Samson G."/>
            <person name="Symeonidi A."/>
            <person name="Weissenbach J."/>
            <person name="Zambounis A."/>
            <person name="Wincker P."/>
            <person name="Boyen C."/>
        </authorList>
    </citation>
    <scope>NUCLEOTIDE SEQUENCE [LARGE SCALE GENOMIC DNA]</scope>
    <source>
        <strain evidence="4">cv. Stackhouse</strain>
    </source>
</reference>
<proteinExistence type="predicted"/>
<dbReference type="AlphaFoldDB" id="R7QJE6"/>
<dbReference type="OMA" id="MQSKPYA"/>
<sequence length="305" mass="32795">MSSSTPNKVPSSPPASPFKLALCQTPVTLDKEENIAVARDYLMRAAAAGASLAVLPECFNCPYDTACFREYAEELPAVGFKPTEDHSSPSLKMLRQTAQETKMFIVGGSVPEIANDGNIYNSSLSVSPDGTVVAKHRKAHLFDIDVPGGIRFKESDVLSPGGSATAFFAPEIDCTVGVGICYDVRFPELAMLQARELGAKVLVFPGAFNMTTGPAHWELLLRGRALDNQVFVAACSPSRSEGGDGYTAWGHSMVVDPWGTVLASADEKPALVVTTIDLGRLDTVRKSIPTSQQRREDIYRLQSVP</sequence>
<evidence type="ECO:0000259" key="2">
    <source>
        <dbReference type="PROSITE" id="PS50263"/>
    </source>
</evidence>
<dbReference type="InterPro" id="IPR003010">
    <property type="entry name" value="C-N_Hydrolase"/>
</dbReference>
<dbReference type="GeneID" id="17325169"/>
<dbReference type="Proteomes" id="UP000012073">
    <property type="component" value="Unassembled WGS sequence"/>
</dbReference>
<dbReference type="InterPro" id="IPR045254">
    <property type="entry name" value="Nit1/2_C-N_Hydrolase"/>
</dbReference>
<gene>
    <name evidence="3" type="ORF">CHC_T00008379001</name>
</gene>
<name>R7QJE6_CHOCR</name>
<dbReference type="CDD" id="cd07572">
    <property type="entry name" value="nit"/>
    <property type="match status" value="1"/>
</dbReference>
<dbReference type="GO" id="GO:0006541">
    <property type="term" value="P:glutamine metabolic process"/>
    <property type="evidence" value="ECO:0007669"/>
    <property type="project" value="TreeGrafter"/>
</dbReference>
<dbReference type="Gene3D" id="3.60.110.10">
    <property type="entry name" value="Carbon-nitrogen hydrolase"/>
    <property type="match status" value="1"/>
</dbReference>
<dbReference type="PANTHER" id="PTHR23088:SF30">
    <property type="entry name" value="OMEGA-AMIDASE NIT2"/>
    <property type="match status" value="1"/>
</dbReference>
<feature type="domain" description="CN hydrolase" evidence="2">
    <location>
        <begin position="18"/>
        <end position="278"/>
    </location>
</feature>
<dbReference type="RefSeq" id="XP_005717452.1">
    <property type="nucleotide sequence ID" value="XM_005717395.1"/>
</dbReference>
<evidence type="ECO:0000256" key="1">
    <source>
        <dbReference type="ARBA" id="ARBA00022801"/>
    </source>
</evidence>
<dbReference type="PANTHER" id="PTHR23088">
    <property type="entry name" value="NITRILASE-RELATED"/>
    <property type="match status" value="1"/>
</dbReference>
<dbReference type="Pfam" id="PF00795">
    <property type="entry name" value="CN_hydrolase"/>
    <property type="match status" value="1"/>
</dbReference>
<dbReference type="GO" id="GO:0006528">
    <property type="term" value="P:asparagine metabolic process"/>
    <property type="evidence" value="ECO:0007669"/>
    <property type="project" value="TreeGrafter"/>
</dbReference>
<dbReference type="SUPFAM" id="SSF56317">
    <property type="entry name" value="Carbon-nitrogen hydrolase"/>
    <property type="match status" value="1"/>
</dbReference>
<dbReference type="KEGG" id="ccp:CHC_T00008379001"/>
<organism evidence="3 4">
    <name type="scientific">Chondrus crispus</name>
    <name type="common">Carrageen Irish moss</name>
    <name type="synonym">Polymorpha crispa</name>
    <dbReference type="NCBI Taxonomy" id="2769"/>
    <lineage>
        <taxon>Eukaryota</taxon>
        <taxon>Rhodophyta</taxon>
        <taxon>Florideophyceae</taxon>
        <taxon>Rhodymeniophycidae</taxon>
        <taxon>Gigartinales</taxon>
        <taxon>Gigartinaceae</taxon>
        <taxon>Chondrus</taxon>
    </lineage>
</organism>
<dbReference type="OrthoDB" id="10250282at2759"/>
<dbReference type="GO" id="GO:0050152">
    <property type="term" value="F:omega-amidase activity"/>
    <property type="evidence" value="ECO:0007669"/>
    <property type="project" value="TreeGrafter"/>
</dbReference>
<dbReference type="Gramene" id="CDF37581">
    <property type="protein sequence ID" value="CDF37581"/>
    <property type="gene ID" value="CHC_T00008379001"/>
</dbReference>
<dbReference type="GO" id="GO:0006107">
    <property type="term" value="P:oxaloacetate metabolic process"/>
    <property type="evidence" value="ECO:0007669"/>
    <property type="project" value="TreeGrafter"/>
</dbReference>
<dbReference type="STRING" id="2769.R7QJE6"/>
<keyword evidence="4" id="KW-1185">Reference proteome</keyword>
<accession>R7QJE6</accession>
<dbReference type="EMBL" id="HG001851">
    <property type="protein sequence ID" value="CDF37581.1"/>
    <property type="molecule type" value="Genomic_DNA"/>
</dbReference>
<dbReference type="GO" id="GO:0005739">
    <property type="term" value="C:mitochondrion"/>
    <property type="evidence" value="ECO:0007669"/>
    <property type="project" value="TreeGrafter"/>
</dbReference>